<evidence type="ECO:0000313" key="12">
    <source>
        <dbReference type="Proteomes" id="UP000093104"/>
    </source>
</evidence>
<proteinExistence type="inferred from homology"/>
<dbReference type="InterPro" id="IPR002371">
    <property type="entry name" value="FlgK"/>
</dbReference>
<evidence type="ECO:0000259" key="10">
    <source>
        <dbReference type="Pfam" id="PF22638"/>
    </source>
</evidence>
<accession>A0A1C7Z6C0</accession>
<evidence type="ECO:0000256" key="6">
    <source>
        <dbReference type="ARBA" id="ARBA00023143"/>
    </source>
</evidence>
<gene>
    <name evidence="11" type="primary">flgK</name>
    <name evidence="11" type="ORF">AFK24_12860</name>
</gene>
<dbReference type="Pfam" id="PF06429">
    <property type="entry name" value="Flg_bbr_C"/>
    <property type="match status" value="1"/>
</dbReference>
<keyword evidence="11" id="KW-0282">Flagellum</keyword>
<evidence type="ECO:0000259" key="9">
    <source>
        <dbReference type="Pfam" id="PF21158"/>
    </source>
</evidence>
<dbReference type="AlphaFoldDB" id="A0A1C7Z6C0"/>
<dbReference type="Pfam" id="PF22638">
    <property type="entry name" value="FlgK_D1"/>
    <property type="match status" value="1"/>
</dbReference>
<comment type="similarity">
    <text evidence="3">Belongs to the flagella basal body rod proteins family.</text>
</comment>
<keyword evidence="11" id="KW-0966">Cell projection</keyword>
<dbReference type="InterPro" id="IPR053927">
    <property type="entry name" value="FlgK_helical"/>
</dbReference>
<dbReference type="PRINTS" id="PR01005">
    <property type="entry name" value="FLGHOOKAP1"/>
</dbReference>
<evidence type="ECO:0000256" key="2">
    <source>
        <dbReference type="ARBA" id="ARBA00004613"/>
    </source>
</evidence>
<dbReference type="Pfam" id="PF21158">
    <property type="entry name" value="flgK_1st_1"/>
    <property type="match status" value="1"/>
</dbReference>
<dbReference type="GO" id="GO:0009424">
    <property type="term" value="C:bacterial-type flagellum hook"/>
    <property type="evidence" value="ECO:0007669"/>
    <property type="project" value="InterPro"/>
</dbReference>
<dbReference type="InterPro" id="IPR001444">
    <property type="entry name" value="Flag_bb_rod_N"/>
</dbReference>
<dbReference type="PATRIC" id="fig|317.243.peg.1321"/>
<dbReference type="GO" id="GO:0005576">
    <property type="term" value="C:extracellular region"/>
    <property type="evidence" value="ECO:0007669"/>
    <property type="project" value="UniProtKB-SubCell"/>
</dbReference>
<dbReference type="RefSeq" id="WP_065833598.1">
    <property type="nucleotide sequence ID" value="NZ_LGSI01000041.1"/>
</dbReference>
<evidence type="ECO:0000256" key="3">
    <source>
        <dbReference type="ARBA" id="ARBA00009677"/>
    </source>
</evidence>
<reference evidence="11 12" key="1">
    <citation type="submission" date="2015-07" db="EMBL/GenBank/DDBJ databases">
        <title>Draft genome sequence of a diazotrophic, plant growth-promoting rhizobacterium of the Pseudomonas syringae complex.</title>
        <authorList>
            <person name="Patten C.L."/>
            <person name="Jeong H."/>
        </authorList>
    </citation>
    <scope>NUCLEOTIDE SEQUENCE [LARGE SCALE GENOMIC DNA]</scope>
    <source>
        <strain evidence="11 12">GR12-2</strain>
    </source>
</reference>
<keyword evidence="11" id="KW-0969">Cilium</keyword>
<feature type="domain" description="Flagellar basal-body/hook protein C-terminal" evidence="8">
    <location>
        <begin position="640"/>
        <end position="677"/>
    </location>
</feature>
<organism evidence="11 12">
    <name type="scientific">Pseudomonas syringae</name>
    <dbReference type="NCBI Taxonomy" id="317"/>
    <lineage>
        <taxon>Bacteria</taxon>
        <taxon>Pseudomonadati</taxon>
        <taxon>Pseudomonadota</taxon>
        <taxon>Gammaproteobacteria</taxon>
        <taxon>Pseudomonadales</taxon>
        <taxon>Pseudomonadaceae</taxon>
        <taxon>Pseudomonas</taxon>
    </lineage>
</organism>
<evidence type="ECO:0000256" key="4">
    <source>
        <dbReference type="ARBA" id="ARBA00016244"/>
    </source>
</evidence>
<dbReference type="InterPro" id="IPR049119">
    <property type="entry name" value="FlgK_D2-like"/>
</dbReference>
<name>A0A1C7Z6C0_PSESX</name>
<dbReference type="EMBL" id="LGSI01000041">
    <property type="protein sequence ID" value="OCR24710.1"/>
    <property type="molecule type" value="Genomic_DNA"/>
</dbReference>
<dbReference type="PANTHER" id="PTHR30033">
    <property type="entry name" value="FLAGELLAR HOOK-ASSOCIATED PROTEIN 1"/>
    <property type="match status" value="1"/>
</dbReference>
<feature type="domain" description="Flagellar hook-associated protein 1 D2-like" evidence="9">
    <location>
        <begin position="338"/>
        <end position="419"/>
    </location>
</feature>
<comment type="caution">
    <text evidence="11">The sequence shown here is derived from an EMBL/GenBank/DDBJ whole genome shotgun (WGS) entry which is preliminary data.</text>
</comment>
<dbReference type="PANTHER" id="PTHR30033:SF1">
    <property type="entry name" value="FLAGELLAR HOOK-ASSOCIATED PROTEIN 1"/>
    <property type="match status" value="1"/>
</dbReference>
<dbReference type="GO" id="GO:0044780">
    <property type="term" value="P:bacterial-type flagellum assembly"/>
    <property type="evidence" value="ECO:0007669"/>
    <property type="project" value="InterPro"/>
</dbReference>
<keyword evidence="6" id="KW-0975">Bacterial flagellum</keyword>
<feature type="domain" description="Flagellar basal body rod protein N-terminal" evidence="7">
    <location>
        <begin position="6"/>
        <end position="33"/>
    </location>
</feature>
<evidence type="ECO:0000259" key="8">
    <source>
        <dbReference type="Pfam" id="PF06429"/>
    </source>
</evidence>
<dbReference type="SUPFAM" id="SSF64518">
    <property type="entry name" value="Phase 1 flagellin"/>
    <property type="match status" value="2"/>
</dbReference>
<protein>
    <recommendedName>
        <fullName evidence="4">Flagellar hook-associated protein 1</fullName>
    </recommendedName>
</protein>
<dbReference type="Proteomes" id="UP000093104">
    <property type="component" value="Unassembled WGS sequence"/>
</dbReference>
<comment type="subcellular location">
    <subcellularLocation>
        <location evidence="1">Bacterial flagellum</location>
    </subcellularLocation>
    <subcellularLocation>
        <location evidence="2">Secreted</location>
    </subcellularLocation>
</comment>
<evidence type="ECO:0000313" key="11">
    <source>
        <dbReference type="EMBL" id="OCR24710.1"/>
    </source>
</evidence>
<evidence type="ECO:0000256" key="1">
    <source>
        <dbReference type="ARBA" id="ARBA00004365"/>
    </source>
</evidence>
<dbReference type="NCBIfam" id="TIGR02492">
    <property type="entry name" value="flgK_ends"/>
    <property type="match status" value="1"/>
</dbReference>
<dbReference type="GO" id="GO:0005198">
    <property type="term" value="F:structural molecule activity"/>
    <property type="evidence" value="ECO:0007669"/>
    <property type="project" value="InterPro"/>
</dbReference>
<keyword evidence="5" id="KW-0964">Secreted</keyword>
<sequence>MSLISIGLSGLTASSAAMNTIGNNTANVDTAGYSRQQVMTTASAQQNLGAGYIGSGTTLSDVRRIYNSYLDTQLQTSTALGADATAYSAQASKTDTLLSDTATGISPALASFFTNLQGVSTSATDTTARSLFLQQASALSARFNSIAAQLNTQSSTINTQLATLADQVNNLSSSIAKLNQQITSSAATGATPNSLLDARSESVRQLNELVGAKVVENNGNYDVYIGTGQALVNGSTANAMTAVPSAADPAQYSIKIASGSTTTDVTSVLAGGSIGGLLRYRTEVMTPAINELGRVALVLSDQVNSQLNQGVDSNGKFGSNLFNSINDASQISQRSIGKTGNSAGSGNLDVTITDTSKLTASDYSVTFTDDKNFTVRRLPDGTSLGAGNLDDDPATEFEGFTVSLNGNPVAAGDTFTLTPTRNAAAALSTVISDPKDLAAAAPLTATEGASNSGSGGFTQPTLTTVADIYDTAGTTDLRNGITDSAPLKLLFGAVVDGSQSYQLLDAQGNAVLDKTGTAVTGTIVPGQSNLLSLKVGYEDSTGAAQEYSFEMTISGAPANKDTFNIALTGAGSADNRNAIKTLDLQTKETVGVSGETGLSLSGAYGALVSEVGIYAAQGKTDVTSTGALVTQSKSARDAVSGVSLDEEAANLVKYQQYYTASSQIIKAAQAIFSTLINSL</sequence>
<dbReference type="InterPro" id="IPR010930">
    <property type="entry name" value="Flg_bb/hook_C_dom"/>
</dbReference>
<evidence type="ECO:0000259" key="7">
    <source>
        <dbReference type="Pfam" id="PF00460"/>
    </source>
</evidence>
<feature type="domain" description="Flagellar hook-associated protein FlgK helical" evidence="10">
    <location>
        <begin position="92"/>
        <end position="322"/>
    </location>
</feature>
<dbReference type="Pfam" id="PF00460">
    <property type="entry name" value="Flg_bb_rod"/>
    <property type="match status" value="1"/>
</dbReference>
<dbReference type="OrthoDB" id="9802553at2"/>
<evidence type="ECO:0000256" key="5">
    <source>
        <dbReference type="ARBA" id="ARBA00022525"/>
    </source>
</evidence>